<proteinExistence type="predicted"/>
<reference evidence="2" key="1">
    <citation type="submission" date="2015-05" db="EMBL/GenBank/DDBJ databases">
        <authorList>
            <person name="Fogelqvist Johan"/>
        </authorList>
    </citation>
    <scope>NUCLEOTIDE SEQUENCE [LARGE SCALE GENOMIC DNA]</scope>
</reference>
<dbReference type="Proteomes" id="UP000045706">
    <property type="component" value="Unassembled WGS sequence"/>
</dbReference>
<name>A0A0G4KWL5_VERLO</name>
<accession>A0A0G4KWL5</accession>
<organism evidence="1 2">
    <name type="scientific">Verticillium longisporum</name>
    <name type="common">Verticillium dahliae var. longisporum</name>
    <dbReference type="NCBI Taxonomy" id="100787"/>
    <lineage>
        <taxon>Eukaryota</taxon>
        <taxon>Fungi</taxon>
        <taxon>Dikarya</taxon>
        <taxon>Ascomycota</taxon>
        <taxon>Pezizomycotina</taxon>
        <taxon>Sordariomycetes</taxon>
        <taxon>Hypocreomycetidae</taxon>
        <taxon>Glomerellales</taxon>
        <taxon>Plectosphaerellaceae</taxon>
        <taxon>Verticillium</taxon>
    </lineage>
</organism>
<sequence length="79" mass="9067">MSYVLQDGLVECLLLSIYRFLLGHLYRTRPALPLNEARATWGTFAKYCAHQRHETTHASFFANLSTGRPNQLVGWLVLM</sequence>
<dbReference type="EMBL" id="CVQI01004780">
    <property type="protein sequence ID" value="CRK14162.1"/>
    <property type="molecule type" value="Genomic_DNA"/>
</dbReference>
<dbReference type="AlphaFoldDB" id="A0A0G4KWL5"/>
<gene>
    <name evidence="1" type="ORF">BN1723_010255</name>
</gene>
<evidence type="ECO:0000313" key="1">
    <source>
        <dbReference type="EMBL" id="CRK14162.1"/>
    </source>
</evidence>
<evidence type="ECO:0000313" key="2">
    <source>
        <dbReference type="Proteomes" id="UP000045706"/>
    </source>
</evidence>
<protein>
    <submittedName>
        <fullName evidence="1">Uncharacterized protein</fullName>
    </submittedName>
</protein>